<sequence length="49" mass="5303">MKLWHFLAAAIATLITVPFTVIALPFVNGLCATLVIYPCSTALLKLVDE</sequence>
<dbReference type="Proteomes" id="UP000253083">
    <property type="component" value="Unassembled WGS sequence"/>
</dbReference>
<accession>A0A395JPE5</accession>
<evidence type="ECO:0000313" key="2">
    <source>
        <dbReference type="Proteomes" id="UP000253083"/>
    </source>
</evidence>
<comment type="caution">
    <text evidence="1">The sequence shown here is derived from an EMBL/GenBank/DDBJ whole genome shotgun (WGS) entry which is preliminary data.</text>
</comment>
<dbReference type="InParanoid" id="A0A395JPE5"/>
<gene>
    <name evidence="1" type="ORF">DFR28_101907</name>
</gene>
<organism evidence="1 2">
    <name type="scientific">Arenicella xantha</name>
    <dbReference type="NCBI Taxonomy" id="644221"/>
    <lineage>
        <taxon>Bacteria</taxon>
        <taxon>Pseudomonadati</taxon>
        <taxon>Pseudomonadota</taxon>
        <taxon>Gammaproteobacteria</taxon>
        <taxon>Arenicellales</taxon>
        <taxon>Arenicellaceae</taxon>
        <taxon>Arenicella</taxon>
    </lineage>
</organism>
<proteinExistence type="predicted"/>
<protein>
    <submittedName>
        <fullName evidence="1">Uncharacterized protein</fullName>
    </submittedName>
</protein>
<reference evidence="1 2" key="1">
    <citation type="submission" date="2018-06" db="EMBL/GenBank/DDBJ databases">
        <title>Genomic Encyclopedia of Type Strains, Phase IV (KMG-IV): sequencing the most valuable type-strain genomes for metagenomic binning, comparative biology and taxonomic classification.</title>
        <authorList>
            <person name="Goeker M."/>
        </authorList>
    </citation>
    <scope>NUCLEOTIDE SEQUENCE [LARGE SCALE GENOMIC DNA]</scope>
    <source>
        <strain evidence="1 2">DSM 24032</strain>
    </source>
</reference>
<keyword evidence="2" id="KW-1185">Reference proteome</keyword>
<dbReference type="EMBL" id="QNRT01000001">
    <property type="protein sequence ID" value="RBP53520.1"/>
    <property type="molecule type" value="Genomic_DNA"/>
</dbReference>
<dbReference type="AlphaFoldDB" id="A0A395JPE5"/>
<name>A0A395JPE5_9GAMM</name>
<evidence type="ECO:0000313" key="1">
    <source>
        <dbReference type="EMBL" id="RBP53520.1"/>
    </source>
</evidence>